<evidence type="ECO:0000256" key="4">
    <source>
        <dbReference type="ARBA" id="ARBA00022670"/>
    </source>
</evidence>
<dbReference type="SUPFAM" id="SSF50630">
    <property type="entry name" value="Acid proteases"/>
    <property type="match status" value="1"/>
</dbReference>
<name>A0A183GJU7_HELPZ</name>
<dbReference type="InterPro" id="IPR021109">
    <property type="entry name" value="Peptidase_aspartic_dom_sf"/>
</dbReference>
<dbReference type="PANTHER" id="PTHR47966:SF45">
    <property type="entry name" value="PEPTIDASE A1 DOMAIN-CONTAINING PROTEIN"/>
    <property type="match status" value="1"/>
</dbReference>
<dbReference type="InterPro" id="IPR001969">
    <property type="entry name" value="Aspartic_peptidase_AS"/>
</dbReference>
<dbReference type="GO" id="GO:0004190">
    <property type="term" value="F:aspartic-type endopeptidase activity"/>
    <property type="evidence" value="ECO:0007669"/>
    <property type="project" value="UniProtKB-KW"/>
</dbReference>
<accession>A0A183GJU7</accession>
<evidence type="ECO:0000256" key="9">
    <source>
        <dbReference type="ARBA" id="ARBA00023157"/>
    </source>
</evidence>
<evidence type="ECO:0000256" key="6">
    <source>
        <dbReference type="ARBA" id="ARBA00022750"/>
    </source>
</evidence>
<evidence type="ECO:0000313" key="15">
    <source>
        <dbReference type="WBParaSite" id="HPBE_0002295701-mRNA-1"/>
    </source>
</evidence>
<dbReference type="PROSITE" id="PS51767">
    <property type="entry name" value="PEPTIDASE_A1"/>
    <property type="match status" value="1"/>
</dbReference>
<dbReference type="InterPro" id="IPR033121">
    <property type="entry name" value="PEPTIDASE_A1"/>
</dbReference>
<dbReference type="GO" id="GO:0006508">
    <property type="term" value="P:proteolysis"/>
    <property type="evidence" value="ECO:0007669"/>
    <property type="project" value="UniProtKB-KW"/>
</dbReference>
<evidence type="ECO:0000313" key="13">
    <source>
        <dbReference type="EMBL" id="VDP35642.1"/>
    </source>
</evidence>
<keyword evidence="10" id="KW-0325">Glycoprotein</keyword>
<feature type="domain" description="Peptidase A1" evidence="12">
    <location>
        <begin position="1"/>
        <end position="303"/>
    </location>
</feature>
<dbReference type="Proteomes" id="UP000050761">
    <property type="component" value="Unassembled WGS sequence"/>
</dbReference>
<dbReference type="PANTHER" id="PTHR47966">
    <property type="entry name" value="BETA-SITE APP-CLEAVING ENZYME, ISOFORM A-RELATED"/>
    <property type="match status" value="1"/>
</dbReference>
<evidence type="ECO:0000256" key="1">
    <source>
        <dbReference type="ARBA" id="ARBA00004613"/>
    </source>
</evidence>
<protein>
    <submittedName>
        <fullName evidence="15">Peptidase A1 domain-containing protein</fullName>
    </submittedName>
</protein>
<accession>A0A3P8CA67</accession>
<evidence type="ECO:0000256" key="5">
    <source>
        <dbReference type="ARBA" id="ARBA00022729"/>
    </source>
</evidence>
<evidence type="ECO:0000256" key="10">
    <source>
        <dbReference type="ARBA" id="ARBA00023180"/>
    </source>
</evidence>
<dbReference type="GO" id="GO:0005576">
    <property type="term" value="C:extracellular region"/>
    <property type="evidence" value="ECO:0007669"/>
    <property type="project" value="UniProtKB-SubCell"/>
</dbReference>
<keyword evidence="5" id="KW-0732">Signal</keyword>
<keyword evidence="4 11" id="KW-0645">Protease</keyword>
<organism evidence="14 15">
    <name type="scientific">Heligmosomoides polygyrus</name>
    <name type="common">Parasitic roundworm</name>
    <dbReference type="NCBI Taxonomy" id="6339"/>
    <lineage>
        <taxon>Eukaryota</taxon>
        <taxon>Metazoa</taxon>
        <taxon>Ecdysozoa</taxon>
        <taxon>Nematoda</taxon>
        <taxon>Chromadorea</taxon>
        <taxon>Rhabditida</taxon>
        <taxon>Rhabditina</taxon>
        <taxon>Rhabditomorpha</taxon>
        <taxon>Strongyloidea</taxon>
        <taxon>Heligmosomidae</taxon>
        <taxon>Heligmosomoides</taxon>
    </lineage>
</organism>
<evidence type="ECO:0000256" key="7">
    <source>
        <dbReference type="ARBA" id="ARBA00022801"/>
    </source>
</evidence>
<keyword evidence="6 11" id="KW-0064">Aspartyl protease</keyword>
<dbReference type="Gene3D" id="2.40.70.10">
    <property type="entry name" value="Acid Proteases"/>
    <property type="match status" value="2"/>
</dbReference>
<dbReference type="GO" id="GO:0005764">
    <property type="term" value="C:lysosome"/>
    <property type="evidence" value="ECO:0007669"/>
    <property type="project" value="TreeGrafter"/>
</dbReference>
<evidence type="ECO:0000256" key="3">
    <source>
        <dbReference type="ARBA" id="ARBA00022525"/>
    </source>
</evidence>
<dbReference type="EMBL" id="UZAH01034532">
    <property type="protein sequence ID" value="VDP35642.1"/>
    <property type="molecule type" value="Genomic_DNA"/>
</dbReference>
<dbReference type="WBParaSite" id="HPBE_0002295701-mRNA-1">
    <property type="protein sequence ID" value="HPBE_0002295701-mRNA-1"/>
    <property type="gene ID" value="HPBE_0002295701"/>
</dbReference>
<dbReference type="OrthoDB" id="5839471at2759"/>
<reference evidence="15" key="2">
    <citation type="submission" date="2019-09" db="UniProtKB">
        <authorList>
            <consortium name="WormBaseParasite"/>
        </authorList>
    </citation>
    <scope>IDENTIFICATION</scope>
</reference>
<keyword evidence="9" id="KW-1015">Disulfide bond</keyword>
<evidence type="ECO:0000313" key="14">
    <source>
        <dbReference type="Proteomes" id="UP000050761"/>
    </source>
</evidence>
<keyword evidence="14" id="KW-1185">Reference proteome</keyword>
<comment type="subcellular location">
    <subcellularLocation>
        <location evidence="1">Secreted</location>
    </subcellularLocation>
</comment>
<keyword evidence="8" id="KW-0865">Zymogen</keyword>
<proteinExistence type="inferred from homology"/>
<dbReference type="PRINTS" id="PR00792">
    <property type="entry name" value="PEPSIN"/>
</dbReference>
<evidence type="ECO:0000256" key="2">
    <source>
        <dbReference type="ARBA" id="ARBA00007447"/>
    </source>
</evidence>
<evidence type="ECO:0000259" key="12">
    <source>
        <dbReference type="PROSITE" id="PS51767"/>
    </source>
</evidence>
<dbReference type="PROSITE" id="PS00141">
    <property type="entry name" value="ASP_PROTEASE"/>
    <property type="match status" value="1"/>
</dbReference>
<keyword evidence="7 11" id="KW-0378">Hydrolase</keyword>
<dbReference type="AlphaFoldDB" id="A0A183GJU7"/>
<comment type="similarity">
    <text evidence="2 11">Belongs to the peptidase A1 family.</text>
</comment>
<dbReference type="Pfam" id="PF00026">
    <property type="entry name" value="Asp"/>
    <property type="match status" value="1"/>
</dbReference>
<sequence length="308" mass="32816">YISVTCAVLCEDQSCCGNGDVNPCTGKNIFTSSQSTSYVANGEQWNIQYGTGAAVGFLGQDTVRFGGIGTDQLVVPNTVFGQATTLAVFFADQPFDGILGLAFQLIAVDRVTPPFINAVNQGLVDQPIFTVFLEHVGDKNNVHGGVYTYGGLDTTNCGPVLAYQPLSSATYFQFKLDAVATVVYSSTRGWQAISDTGTSLIAAPSTIADAIADANGATYNADDEVYYIDCNATPKVDLYIGGNKYTITSANFVVPSGNKDGRCMLAIFGMNTSGFGPQWILGDPFIRQYCNIYDVAQQQIGFANSLQK</sequence>
<evidence type="ECO:0000256" key="8">
    <source>
        <dbReference type="ARBA" id="ARBA00023145"/>
    </source>
</evidence>
<dbReference type="InterPro" id="IPR001461">
    <property type="entry name" value="Aspartic_peptidase_A1"/>
</dbReference>
<keyword evidence="3" id="KW-0964">Secreted</keyword>
<evidence type="ECO:0000256" key="11">
    <source>
        <dbReference type="RuleBase" id="RU000454"/>
    </source>
</evidence>
<dbReference type="FunFam" id="2.40.70.10:FF:000058">
    <property type="entry name" value="ASpartyl Protease"/>
    <property type="match status" value="1"/>
</dbReference>
<reference evidence="13 14" key="1">
    <citation type="submission" date="2018-11" db="EMBL/GenBank/DDBJ databases">
        <authorList>
            <consortium name="Pathogen Informatics"/>
        </authorList>
    </citation>
    <scope>NUCLEOTIDE SEQUENCE [LARGE SCALE GENOMIC DNA]</scope>
</reference>
<gene>
    <name evidence="13" type="ORF">HPBE_LOCUS22956</name>
</gene>